<name>A0A0D1XDL0_9PEZI</name>
<organism evidence="7 8">
    <name type="scientific">Verruconis gallopava</name>
    <dbReference type="NCBI Taxonomy" id="253628"/>
    <lineage>
        <taxon>Eukaryota</taxon>
        <taxon>Fungi</taxon>
        <taxon>Dikarya</taxon>
        <taxon>Ascomycota</taxon>
        <taxon>Pezizomycotina</taxon>
        <taxon>Dothideomycetes</taxon>
        <taxon>Pleosporomycetidae</taxon>
        <taxon>Venturiales</taxon>
        <taxon>Sympoventuriaceae</taxon>
        <taxon>Verruconis</taxon>
    </lineage>
</organism>
<accession>A0A0D1XDL0</accession>
<dbReference type="VEuPathDB" id="FungiDB:PV09_08208"/>
<dbReference type="InParanoid" id="A0A0D1XDL0"/>
<evidence type="ECO:0000259" key="6">
    <source>
        <dbReference type="Pfam" id="PF01494"/>
    </source>
</evidence>
<dbReference type="GO" id="GO:0071949">
    <property type="term" value="F:FAD binding"/>
    <property type="evidence" value="ECO:0007669"/>
    <property type="project" value="InterPro"/>
</dbReference>
<evidence type="ECO:0000256" key="3">
    <source>
        <dbReference type="ARBA" id="ARBA00022827"/>
    </source>
</evidence>
<dbReference type="EMBL" id="KN847565">
    <property type="protein sequence ID" value="KIW00321.1"/>
    <property type="molecule type" value="Genomic_DNA"/>
</dbReference>
<dbReference type="HOGENOM" id="CLU_009665_14_2_1"/>
<dbReference type="Pfam" id="PF21274">
    <property type="entry name" value="Rng_hyd_C"/>
    <property type="match status" value="1"/>
</dbReference>
<keyword evidence="8" id="KW-1185">Reference proteome</keyword>
<gene>
    <name evidence="7" type="ORF">PV09_08208</name>
</gene>
<dbReference type="OrthoDB" id="2690153at2759"/>
<evidence type="ECO:0000313" key="7">
    <source>
        <dbReference type="EMBL" id="KIW00321.1"/>
    </source>
</evidence>
<dbReference type="PRINTS" id="PR00420">
    <property type="entry name" value="RNGMNOXGNASE"/>
</dbReference>
<keyword evidence="5" id="KW-1133">Transmembrane helix</keyword>
<dbReference type="InterPro" id="IPR050641">
    <property type="entry name" value="RIFMO-like"/>
</dbReference>
<dbReference type="Pfam" id="PF01494">
    <property type="entry name" value="FAD_binding_3"/>
    <property type="match status" value="1"/>
</dbReference>
<dbReference type="Gene3D" id="3.30.9.10">
    <property type="entry name" value="D-Amino Acid Oxidase, subunit A, domain 2"/>
    <property type="match status" value="1"/>
</dbReference>
<evidence type="ECO:0000256" key="4">
    <source>
        <dbReference type="ARBA" id="ARBA00023002"/>
    </source>
</evidence>
<keyword evidence="4" id="KW-0560">Oxidoreductase</keyword>
<evidence type="ECO:0000256" key="5">
    <source>
        <dbReference type="SAM" id="Phobius"/>
    </source>
</evidence>
<dbReference type="PANTHER" id="PTHR43004:SF19">
    <property type="entry name" value="BINDING MONOOXYGENASE, PUTATIVE (JCVI)-RELATED"/>
    <property type="match status" value="1"/>
</dbReference>
<feature type="domain" description="FAD-binding" evidence="6">
    <location>
        <begin position="6"/>
        <end position="363"/>
    </location>
</feature>
<evidence type="ECO:0000256" key="1">
    <source>
        <dbReference type="ARBA" id="ARBA00001974"/>
    </source>
</evidence>
<keyword evidence="2" id="KW-0285">Flavoprotein</keyword>
<dbReference type="AlphaFoldDB" id="A0A0D1XDL0"/>
<dbReference type="STRING" id="253628.A0A0D1XDL0"/>
<dbReference type="InterPro" id="IPR036188">
    <property type="entry name" value="FAD/NAD-bd_sf"/>
</dbReference>
<dbReference type="InterPro" id="IPR002938">
    <property type="entry name" value="FAD-bd"/>
</dbReference>
<dbReference type="Gene3D" id="3.40.30.120">
    <property type="match status" value="1"/>
</dbReference>
<keyword evidence="5" id="KW-0812">Transmembrane</keyword>
<reference evidence="7 8" key="1">
    <citation type="submission" date="2015-01" db="EMBL/GenBank/DDBJ databases">
        <title>The Genome Sequence of Ochroconis gallopava CBS43764.</title>
        <authorList>
            <consortium name="The Broad Institute Genomics Platform"/>
            <person name="Cuomo C."/>
            <person name="de Hoog S."/>
            <person name="Gorbushina A."/>
            <person name="Stielow B."/>
            <person name="Teixiera M."/>
            <person name="Abouelleil A."/>
            <person name="Chapman S.B."/>
            <person name="Priest M."/>
            <person name="Young S.K."/>
            <person name="Wortman J."/>
            <person name="Nusbaum C."/>
            <person name="Birren B."/>
        </authorList>
    </citation>
    <scope>NUCLEOTIDE SEQUENCE [LARGE SCALE GENOMIC DNA]</scope>
    <source>
        <strain evidence="7 8">CBS 43764</strain>
    </source>
</reference>
<dbReference type="SUPFAM" id="SSF51905">
    <property type="entry name" value="FAD/NAD(P)-binding domain"/>
    <property type="match status" value="1"/>
</dbReference>
<sequence length="551" mass="60331">MAAESVPVLIVGGGVGGLSSSLFLAQHGIKSMIIERHSTTSIHPRARSVNARTMEIYRRLGIVDEIRKAGACISASAGMFHGPSLKEVIDARPRREGGQKFPFTWVMESVTPVNGTFVTQDMLEPVLVNEARRQGVDIRFYTEFVGFEQDEEVVTASVKKRDTEETFSINAQYLIAADGAKSPVRQQLKIPVSGRGSFGKLLNILFKADLEDLVRDREFSLCLIERSEVVGLFTSVNNTDVWVFHLHYDPAKGEGPEDFPPEKCKDLIRLALGIPGIEIDIKSILPWEPSIRVANHLKQGRVFLVGDSAHQMPPYAGQGANSAVASAHNLAWKLAAVLNGQAENALLETYEAERLPVGREAAEISAIGCDEKGMLPVKKNWEFFKSMASKLFIVAGFGYGYNSAAITSESILPLGGWTWRPWTLPSLMFSIDGRPGRRVPHVWIKRNGERISTIDLCGKNFVLFAGSEATGWLAAAKKLSSTSSVNIDTYCIGPRGDLTARSGVFETASGISSTGALLVRPDDFVVWRARRQNKDAESLLEQAIKKALCLA</sequence>
<feature type="transmembrane region" description="Helical" evidence="5">
    <location>
        <begin position="6"/>
        <end position="25"/>
    </location>
</feature>
<keyword evidence="5" id="KW-0472">Membrane</keyword>
<proteinExistence type="predicted"/>
<dbReference type="GO" id="GO:0016709">
    <property type="term" value="F:oxidoreductase activity, acting on paired donors, with incorporation or reduction of molecular oxygen, NAD(P)H as one donor, and incorporation of one atom of oxygen"/>
    <property type="evidence" value="ECO:0007669"/>
    <property type="project" value="UniProtKB-ARBA"/>
</dbReference>
<evidence type="ECO:0000256" key="2">
    <source>
        <dbReference type="ARBA" id="ARBA00022630"/>
    </source>
</evidence>
<comment type="cofactor">
    <cofactor evidence="1">
        <name>FAD</name>
        <dbReference type="ChEBI" id="CHEBI:57692"/>
    </cofactor>
</comment>
<keyword evidence="3" id="KW-0274">FAD</keyword>
<dbReference type="Gene3D" id="3.50.50.60">
    <property type="entry name" value="FAD/NAD(P)-binding domain"/>
    <property type="match status" value="1"/>
</dbReference>
<dbReference type="GeneID" id="27316181"/>
<dbReference type="Proteomes" id="UP000053259">
    <property type="component" value="Unassembled WGS sequence"/>
</dbReference>
<dbReference type="RefSeq" id="XP_016210190.1">
    <property type="nucleotide sequence ID" value="XM_016362070.1"/>
</dbReference>
<evidence type="ECO:0000313" key="8">
    <source>
        <dbReference type="Proteomes" id="UP000053259"/>
    </source>
</evidence>
<protein>
    <recommendedName>
        <fullName evidence="6">FAD-binding domain-containing protein</fullName>
    </recommendedName>
</protein>
<dbReference type="PANTHER" id="PTHR43004">
    <property type="entry name" value="TRK SYSTEM POTASSIUM UPTAKE PROTEIN"/>
    <property type="match status" value="1"/>
</dbReference>